<dbReference type="InterPro" id="IPR004159">
    <property type="entry name" value="Put_SAM_MeTrfase"/>
</dbReference>
<evidence type="ECO:0000256" key="10">
    <source>
        <dbReference type="SAM" id="MobiDB-lite"/>
    </source>
</evidence>
<evidence type="ECO:0000256" key="3">
    <source>
        <dbReference type="ARBA" id="ARBA00022679"/>
    </source>
</evidence>
<comment type="subcellular location">
    <subcellularLocation>
        <location evidence="9">Endomembrane system</location>
        <topology evidence="9">Single-pass type II membrane protein</topology>
    </subcellularLocation>
</comment>
<evidence type="ECO:0000256" key="5">
    <source>
        <dbReference type="ARBA" id="ARBA00022968"/>
    </source>
</evidence>
<name>A0AAD7PL86_QUISA</name>
<proteinExistence type="inferred from homology"/>
<evidence type="ECO:0000256" key="2">
    <source>
        <dbReference type="ARBA" id="ARBA00022603"/>
    </source>
</evidence>
<protein>
    <submittedName>
        <fullName evidence="12">S-adenosyl-L-methionine-dependent methyltransferases superfamily protein</fullName>
    </submittedName>
</protein>
<dbReference type="PANTHER" id="PTHR10108">
    <property type="entry name" value="SAM-DEPENDENT METHYLTRANSFERASE"/>
    <property type="match status" value="1"/>
</dbReference>
<dbReference type="Proteomes" id="UP001163823">
    <property type="component" value="Chromosome 8"/>
</dbReference>
<feature type="compositionally biased region" description="Basic and acidic residues" evidence="10">
    <location>
        <begin position="73"/>
        <end position="93"/>
    </location>
</feature>
<keyword evidence="7 11" id="KW-0472">Membrane</keyword>
<comment type="caution">
    <text evidence="12">The sequence shown here is derived from an EMBL/GenBank/DDBJ whole genome shotgun (WGS) entry which is preliminary data.</text>
</comment>
<evidence type="ECO:0000313" key="13">
    <source>
        <dbReference type="Proteomes" id="UP001163823"/>
    </source>
</evidence>
<dbReference type="InterPro" id="IPR029063">
    <property type="entry name" value="SAM-dependent_MTases_sf"/>
</dbReference>
<organism evidence="12 13">
    <name type="scientific">Quillaja saponaria</name>
    <name type="common">Soap bark tree</name>
    <dbReference type="NCBI Taxonomy" id="32244"/>
    <lineage>
        <taxon>Eukaryota</taxon>
        <taxon>Viridiplantae</taxon>
        <taxon>Streptophyta</taxon>
        <taxon>Embryophyta</taxon>
        <taxon>Tracheophyta</taxon>
        <taxon>Spermatophyta</taxon>
        <taxon>Magnoliopsida</taxon>
        <taxon>eudicotyledons</taxon>
        <taxon>Gunneridae</taxon>
        <taxon>Pentapetalae</taxon>
        <taxon>rosids</taxon>
        <taxon>fabids</taxon>
        <taxon>Fabales</taxon>
        <taxon>Quillajaceae</taxon>
        <taxon>Quillaja</taxon>
    </lineage>
</organism>
<sequence length="828" mass="93731">MALEKYSRLDGRKSSNYCSTISTVVFVAFCLVGIWMLMSSIIPVENSDLPANENANVVKEIVTGNVFRHFKDSSNETSEDLTKRDSYPSKSQDDQSTIVKELGNTAEENQEEMITSEENHQERHAESTTEEEAKSEDKAKMRDEKDGVGKLEDGKDNSGDRSSSAEAVEIQPVSKNYEWTGSEESLDKLKTDMDDNTKKLKTEESSDGIKKQPEVVSQTEDKTSKENKEKYEKQSFGEINEEIHEMNQVSDVPAGSGSEILNEATTGSGSWSTQVVESQNEKESLQTSISKGQSDFAWKVCNATAGSDYIPCLDNWLAIRKLPSTKHYEHRERHCPYEAPTCLVAVPVGYRTPIKWPKSREKIWYYNVPHTKLAEVKGHQNWVKVTGEYLTFPGGGTQFKNGALPYIEFIQKALPCIAWGKRSRVILDVGCGVASFGGYLFEKDVLTMSFAPKDEHEAQVQFALERGIPALLGVMGTKRLPFPSSVFDVVHCARCRVPWHIEGGKLLLELNRVLRPGGYFVWSATPVYRKLPEDVGIWKAMSELTKSMCWDLVVIRKDKLNGVAAAIYRKPTSNECYNRRSQNEPPLCKDSDDSNAAWNVPLQACMHKVPVNASEQGAHWPELWPLRLEKPPYWLKSQVGVYGRDAHQDFTADYQHWKNVVSQSYMNDIGIDWSSIRNVMDMRSVYGGFAGALKDFKVWVMNVVPVESPDTLQIIYDRGLSGIYHDWCESFNTYPRSYDLLHADHLFSNLKKRCNIVAVIAEVDRILRPKGKLIIRDNVETISQIQSMVKSLHWKIRFIYSKDNEGVLCVEKTLWRPSETETITAAIL</sequence>
<feature type="compositionally biased region" description="Basic and acidic residues" evidence="10">
    <location>
        <begin position="185"/>
        <end position="231"/>
    </location>
</feature>
<dbReference type="GO" id="GO:0008168">
    <property type="term" value="F:methyltransferase activity"/>
    <property type="evidence" value="ECO:0007669"/>
    <property type="project" value="UniProtKB-KW"/>
</dbReference>
<keyword evidence="6 11" id="KW-1133">Transmembrane helix</keyword>
<evidence type="ECO:0000256" key="7">
    <source>
        <dbReference type="ARBA" id="ARBA00023136"/>
    </source>
</evidence>
<keyword evidence="4 11" id="KW-0812">Transmembrane</keyword>
<feature type="region of interest" description="Disordered" evidence="10">
    <location>
        <begin position="73"/>
        <end position="231"/>
    </location>
</feature>
<keyword evidence="3" id="KW-0808">Transferase</keyword>
<dbReference type="SUPFAM" id="SSF53335">
    <property type="entry name" value="S-adenosyl-L-methionine-dependent methyltransferases"/>
    <property type="match status" value="2"/>
</dbReference>
<dbReference type="EMBL" id="JARAOO010000008">
    <property type="protein sequence ID" value="KAJ7959217.1"/>
    <property type="molecule type" value="Genomic_DNA"/>
</dbReference>
<dbReference type="GO" id="GO:0032259">
    <property type="term" value="P:methylation"/>
    <property type="evidence" value="ECO:0007669"/>
    <property type="project" value="UniProtKB-KW"/>
</dbReference>
<evidence type="ECO:0000256" key="6">
    <source>
        <dbReference type="ARBA" id="ARBA00022989"/>
    </source>
</evidence>
<dbReference type="FunFam" id="3.40.50.150:FF:000084">
    <property type="entry name" value="probable methyltransferase PMT23"/>
    <property type="match status" value="1"/>
</dbReference>
<gene>
    <name evidence="12" type="ORF">O6P43_019826</name>
</gene>
<feature type="compositionally biased region" description="Polar residues" evidence="10">
    <location>
        <begin position="173"/>
        <end position="183"/>
    </location>
</feature>
<evidence type="ECO:0000256" key="4">
    <source>
        <dbReference type="ARBA" id="ARBA00022692"/>
    </source>
</evidence>
<evidence type="ECO:0000256" key="1">
    <source>
        <dbReference type="ARBA" id="ARBA00008361"/>
    </source>
</evidence>
<feature type="transmembrane region" description="Helical" evidence="11">
    <location>
        <begin position="21"/>
        <end position="42"/>
    </location>
</feature>
<dbReference type="Pfam" id="PF03141">
    <property type="entry name" value="Methyltransf_29"/>
    <property type="match status" value="1"/>
</dbReference>
<dbReference type="Gene3D" id="3.40.50.150">
    <property type="entry name" value="Vaccinia Virus protein VP39"/>
    <property type="match status" value="1"/>
</dbReference>
<keyword evidence="2 12" id="KW-0489">Methyltransferase</keyword>
<dbReference type="GO" id="GO:0005768">
    <property type="term" value="C:endosome"/>
    <property type="evidence" value="ECO:0007669"/>
    <property type="project" value="TreeGrafter"/>
</dbReference>
<evidence type="ECO:0000256" key="8">
    <source>
        <dbReference type="ARBA" id="ARBA00023180"/>
    </source>
</evidence>
<keyword evidence="13" id="KW-1185">Reference proteome</keyword>
<dbReference type="AlphaFoldDB" id="A0AAD7PL86"/>
<feature type="compositionally biased region" description="Basic and acidic residues" evidence="10">
    <location>
        <begin position="117"/>
        <end position="159"/>
    </location>
</feature>
<dbReference type="PANTHER" id="PTHR10108:SF1141">
    <property type="entry name" value="METHYLTRANSFERASE PMT24-RELATED"/>
    <property type="match status" value="1"/>
</dbReference>
<keyword evidence="8" id="KW-0325">Glycoprotein</keyword>
<reference evidence="12" key="1">
    <citation type="journal article" date="2023" name="Science">
        <title>Elucidation of the pathway for biosynthesis of saponin adjuvants from the soapbark tree.</title>
        <authorList>
            <person name="Reed J."/>
            <person name="Orme A."/>
            <person name="El-Demerdash A."/>
            <person name="Owen C."/>
            <person name="Martin L.B.B."/>
            <person name="Misra R.C."/>
            <person name="Kikuchi S."/>
            <person name="Rejzek M."/>
            <person name="Martin A.C."/>
            <person name="Harkess A."/>
            <person name="Leebens-Mack J."/>
            <person name="Louveau T."/>
            <person name="Stephenson M.J."/>
            <person name="Osbourn A."/>
        </authorList>
    </citation>
    <scope>NUCLEOTIDE SEQUENCE</scope>
    <source>
        <strain evidence="12">S10</strain>
    </source>
</reference>
<keyword evidence="5" id="KW-0735">Signal-anchor</keyword>
<evidence type="ECO:0000256" key="9">
    <source>
        <dbReference type="ARBA" id="ARBA00060399"/>
    </source>
</evidence>
<comment type="similarity">
    <text evidence="1">Belongs to the methyltransferase superfamily.</text>
</comment>
<evidence type="ECO:0000313" key="12">
    <source>
        <dbReference type="EMBL" id="KAJ7959217.1"/>
    </source>
</evidence>
<dbReference type="GO" id="GO:0005802">
    <property type="term" value="C:trans-Golgi network"/>
    <property type="evidence" value="ECO:0007669"/>
    <property type="project" value="TreeGrafter"/>
</dbReference>
<accession>A0AAD7PL86</accession>
<evidence type="ECO:0000256" key="11">
    <source>
        <dbReference type="SAM" id="Phobius"/>
    </source>
</evidence>
<dbReference type="KEGG" id="qsa:O6P43_019826"/>